<gene>
    <name evidence="1" type="ORF">V5O48_002807</name>
</gene>
<comment type="caution">
    <text evidence="1">The sequence shown here is derived from an EMBL/GenBank/DDBJ whole genome shotgun (WGS) entry which is preliminary data.</text>
</comment>
<evidence type="ECO:0000313" key="1">
    <source>
        <dbReference type="EMBL" id="KAL0579185.1"/>
    </source>
</evidence>
<evidence type="ECO:0000313" key="2">
    <source>
        <dbReference type="Proteomes" id="UP001465976"/>
    </source>
</evidence>
<organism evidence="1 2">
    <name type="scientific">Marasmius crinis-equi</name>
    <dbReference type="NCBI Taxonomy" id="585013"/>
    <lineage>
        <taxon>Eukaryota</taxon>
        <taxon>Fungi</taxon>
        <taxon>Dikarya</taxon>
        <taxon>Basidiomycota</taxon>
        <taxon>Agaricomycotina</taxon>
        <taxon>Agaricomycetes</taxon>
        <taxon>Agaricomycetidae</taxon>
        <taxon>Agaricales</taxon>
        <taxon>Marasmiineae</taxon>
        <taxon>Marasmiaceae</taxon>
        <taxon>Marasmius</taxon>
    </lineage>
</organism>
<reference evidence="1 2" key="1">
    <citation type="submission" date="2024-02" db="EMBL/GenBank/DDBJ databases">
        <title>A draft genome for the cacao thread blight pathogen Marasmius crinis-equi.</title>
        <authorList>
            <person name="Cohen S.P."/>
            <person name="Baruah I.K."/>
            <person name="Amoako-Attah I."/>
            <person name="Bukari Y."/>
            <person name="Meinhardt L.W."/>
            <person name="Bailey B.A."/>
        </authorList>
    </citation>
    <scope>NUCLEOTIDE SEQUENCE [LARGE SCALE GENOMIC DNA]</scope>
    <source>
        <strain evidence="1 2">GH-76</strain>
    </source>
</reference>
<protein>
    <recommendedName>
        <fullName evidence="3">F-box domain-containing protein</fullName>
    </recommendedName>
</protein>
<dbReference type="EMBL" id="JBAHYK010000068">
    <property type="protein sequence ID" value="KAL0579185.1"/>
    <property type="molecule type" value="Genomic_DNA"/>
</dbReference>
<dbReference type="Proteomes" id="UP001465976">
    <property type="component" value="Unassembled WGS sequence"/>
</dbReference>
<name>A0ABR3FVN3_9AGAR</name>
<evidence type="ECO:0008006" key="3">
    <source>
        <dbReference type="Google" id="ProtNLM"/>
    </source>
</evidence>
<proteinExistence type="predicted"/>
<sequence>MLTSLPDDILHEIVEQLRYAVSESDYPLAEENDVETFLKSGWTSYSSTRFHLSSLSTTCWRLRPIAERILYREIHVDNVGWIALSERGWHNGKLQAHPAGSLSLLARTVQERPALASLIRSVDLRWCDGSGKGARQQVQELIRSCDRVTRVAVSEIDEELLDILEPVKLGIHSFSALCASRNVERIISCFPHLRDLHLFLHGVRSPVRTPILTHSIRRMRFNLHVLGERFGGTCQSVLALAGSSVEELIVENGVHVRGQPYPPLPLLEAPIYGQLRSLSVKDVDLFEPITYPSIFTSMPSLQHLHIMRCRILPPGALLGVPASIVSMSFSLYGAGEPDLFLCSLAHCIRLCISSRRCLAGIRVETRRSKDYPGNLIPLRDLCIADDVGFEEVSDNNSHTSPKVTVFFF</sequence>
<keyword evidence="2" id="KW-1185">Reference proteome</keyword>
<accession>A0ABR3FVN3</accession>